<dbReference type="Pfam" id="PF13523">
    <property type="entry name" value="Acetyltransf_8"/>
    <property type="match status" value="1"/>
</dbReference>
<name>A0A1V9F3R3_9BACT</name>
<dbReference type="Gene3D" id="3.40.630.30">
    <property type="match status" value="1"/>
</dbReference>
<evidence type="ECO:0000313" key="2">
    <source>
        <dbReference type="Proteomes" id="UP000192276"/>
    </source>
</evidence>
<comment type="caution">
    <text evidence="1">The sequence shown here is derived from an EMBL/GenBank/DDBJ whole genome shotgun (WGS) entry which is preliminary data.</text>
</comment>
<dbReference type="InterPro" id="IPR016181">
    <property type="entry name" value="Acyl_CoA_acyltransferase"/>
</dbReference>
<keyword evidence="2" id="KW-1185">Reference proteome</keyword>
<gene>
    <name evidence="1" type="ORF">A4R26_28205</name>
</gene>
<proteinExistence type="predicted"/>
<dbReference type="OrthoDB" id="659936at2"/>
<dbReference type="AlphaFoldDB" id="A0A1V9F3R3"/>
<reference evidence="2" key="1">
    <citation type="submission" date="2016-04" db="EMBL/GenBank/DDBJ databases">
        <authorList>
            <person name="Chen L."/>
            <person name="Zhuang W."/>
            <person name="Wang G."/>
        </authorList>
    </citation>
    <scope>NUCLEOTIDE SEQUENCE [LARGE SCALE GENOMIC DNA]</scope>
    <source>
        <strain evidence="2">208</strain>
    </source>
</reference>
<sequence length="201" mass="22922">MTTSSPNLLCRSLDVTREQPIVLQKELMPGYRIGLRPVCICSDNDINAIHEWLSEGYPGRLPIDQLRVFFILLAESTYAQAFMVLLNGEMPIGQFEVYQVMQDELKDSIDAGEGDYRIYVPVIPVIEALPEITVQILRTCLFYFFSCAEVKRVFWVVPENDKERNKAAVKTGFKLHPQLNETNPDSGQGANIYQYSAVDFY</sequence>
<dbReference type="RefSeq" id="WP_081169669.1">
    <property type="nucleotide sequence ID" value="NZ_LWBP01000211.1"/>
</dbReference>
<evidence type="ECO:0000313" key="1">
    <source>
        <dbReference type="EMBL" id="OQP52917.1"/>
    </source>
</evidence>
<dbReference type="SUPFAM" id="SSF55729">
    <property type="entry name" value="Acyl-CoA N-acyltransferases (Nat)"/>
    <property type="match status" value="1"/>
</dbReference>
<accession>A0A1V9F3R3</accession>
<protein>
    <recommendedName>
        <fullName evidence="3">N-acetyltransferase domain-containing protein</fullName>
    </recommendedName>
</protein>
<dbReference type="Proteomes" id="UP000192276">
    <property type="component" value="Unassembled WGS sequence"/>
</dbReference>
<dbReference type="EMBL" id="LWBP01000211">
    <property type="protein sequence ID" value="OQP52917.1"/>
    <property type="molecule type" value="Genomic_DNA"/>
</dbReference>
<dbReference type="STRING" id="550983.A4R26_28205"/>
<organism evidence="1 2">
    <name type="scientific">Niastella populi</name>
    <dbReference type="NCBI Taxonomy" id="550983"/>
    <lineage>
        <taxon>Bacteria</taxon>
        <taxon>Pseudomonadati</taxon>
        <taxon>Bacteroidota</taxon>
        <taxon>Chitinophagia</taxon>
        <taxon>Chitinophagales</taxon>
        <taxon>Chitinophagaceae</taxon>
        <taxon>Niastella</taxon>
    </lineage>
</organism>
<evidence type="ECO:0008006" key="3">
    <source>
        <dbReference type="Google" id="ProtNLM"/>
    </source>
</evidence>